<comment type="similarity">
    <text evidence="2">Belongs to the GSP F family.</text>
</comment>
<sequence>MPAFAYQALDPQGKTSKGVIEAASAAGARSALRARGLSPLSVDATTQKKAGGQIGPTSLFSRKKRVPARAVTLLTRQLATLIASGIGVEQALKTVADQTRQPAVSSLLLNLRAAVLEGRSFAQALAEYPQTFGDYYRASVAAGETSGQLGQVMEHLSGFVETQAKNRQTVKLALLYPSILAVVSLAVIVALLTFVVPDIVRVFTSRGAELPWLTRALISVSDFVNRWGLVAAAALVGLIFVMAALLRQPAIRLRWHRLLATSRLTRGFTLKSNAVQFSGTLATLTVSRVPLVDALTAAARTVPNLHVRAKVMDAATRVKEGTALSRALDDARVFPPMLIAMVASGEAGGVLGATLTRAAEDQAHDMNALVSTLVALVEPAVLLIMGGIVMVLVLSILLPIVNLNNLVG</sequence>
<name>A0A1J0WCG5_9RHOB</name>
<evidence type="ECO:0000256" key="8">
    <source>
        <dbReference type="SAM" id="Phobius"/>
    </source>
</evidence>
<dbReference type="InterPro" id="IPR042094">
    <property type="entry name" value="T2SS_GspF_sf"/>
</dbReference>
<proteinExistence type="inferred from homology"/>
<protein>
    <submittedName>
        <fullName evidence="10">Type II secretion system protein GspF</fullName>
    </submittedName>
</protein>
<evidence type="ECO:0000313" key="11">
    <source>
        <dbReference type="Proteomes" id="UP000181897"/>
    </source>
</evidence>
<feature type="transmembrane region" description="Helical" evidence="8">
    <location>
        <begin position="227"/>
        <end position="246"/>
    </location>
</feature>
<dbReference type="InterPro" id="IPR003004">
    <property type="entry name" value="GspF/PilC"/>
</dbReference>
<evidence type="ECO:0000256" key="3">
    <source>
        <dbReference type="ARBA" id="ARBA00022475"/>
    </source>
</evidence>
<dbReference type="Pfam" id="PF00482">
    <property type="entry name" value="T2SSF"/>
    <property type="match status" value="2"/>
</dbReference>
<dbReference type="KEGG" id="suam:BOO69_00215"/>
<dbReference type="STRING" id="1917485.BOO69_00215"/>
<dbReference type="Gene3D" id="1.20.81.30">
    <property type="entry name" value="Type II secretion system (T2SS), domain F"/>
    <property type="match status" value="2"/>
</dbReference>
<reference evidence="10 11" key="1">
    <citation type="submission" date="2016-11" db="EMBL/GenBank/DDBJ databases">
        <title>Complete genome sequence of Sulfitobacter sp. AM1-D1, a toxic bacteria associated with marine dinoflagellate Alexandrium minutum in East China Sea.</title>
        <authorList>
            <person name="Yang Q."/>
            <person name="Zhang X."/>
            <person name="Tian X."/>
        </authorList>
    </citation>
    <scope>NUCLEOTIDE SEQUENCE [LARGE SCALE GENOMIC DNA]</scope>
    <source>
        <strain evidence="10 11">AM1-D1</strain>
    </source>
</reference>
<evidence type="ECO:0000256" key="5">
    <source>
        <dbReference type="ARBA" id="ARBA00022692"/>
    </source>
</evidence>
<dbReference type="GO" id="GO:0005886">
    <property type="term" value="C:plasma membrane"/>
    <property type="evidence" value="ECO:0007669"/>
    <property type="project" value="UniProtKB-SubCell"/>
</dbReference>
<dbReference type="PRINTS" id="PR00812">
    <property type="entry name" value="BCTERIALGSPF"/>
</dbReference>
<dbReference type="InterPro" id="IPR018076">
    <property type="entry name" value="T2SS_GspF_dom"/>
</dbReference>
<keyword evidence="4" id="KW-0997">Cell inner membrane</keyword>
<comment type="subcellular location">
    <subcellularLocation>
        <location evidence="1">Cell inner membrane</location>
        <topology evidence="1">Multi-pass membrane protein</topology>
    </subcellularLocation>
</comment>
<feature type="transmembrane region" description="Helical" evidence="8">
    <location>
        <begin position="380"/>
        <end position="401"/>
    </location>
</feature>
<accession>A0A1J0WCG5</accession>
<dbReference type="FunFam" id="1.20.81.30:FF:000001">
    <property type="entry name" value="Type II secretion system protein F"/>
    <property type="match status" value="2"/>
</dbReference>
<dbReference type="GO" id="GO:0015628">
    <property type="term" value="P:protein secretion by the type II secretion system"/>
    <property type="evidence" value="ECO:0007669"/>
    <property type="project" value="TreeGrafter"/>
</dbReference>
<feature type="domain" description="Type II secretion system protein GspF" evidence="9">
    <location>
        <begin position="277"/>
        <end position="399"/>
    </location>
</feature>
<evidence type="ECO:0000259" key="9">
    <source>
        <dbReference type="Pfam" id="PF00482"/>
    </source>
</evidence>
<gene>
    <name evidence="10" type="ORF">BOO69_00215</name>
</gene>
<organism evidence="10 11">
    <name type="scientific">Sulfitobacter alexandrii</name>
    <dbReference type="NCBI Taxonomy" id="1917485"/>
    <lineage>
        <taxon>Bacteria</taxon>
        <taxon>Pseudomonadati</taxon>
        <taxon>Pseudomonadota</taxon>
        <taxon>Alphaproteobacteria</taxon>
        <taxon>Rhodobacterales</taxon>
        <taxon>Roseobacteraceae</taxon>
        <taxon>Sulfitobacter</taxon>
    </lineage>
</organism>
<keyword evidence="5 8" id="KW-0812">Transmembrane</keyword>
<dbReference type="PANTHER" id="PTHR30012">
    <property type="entry name" value="GENERAL SECRETION PATHWAY PROTEIN"/>
    <property type="match status" value="1"/>
</dbReference>
<evidence type="ECO:0000256" key="1">
    <source>
        <dbReference type="ARBA" id="ARBA00004429"/>
    </source>
</evidence>
<keyword evidence="6 8" id="KW-1133">Transmembrane helix</keyword>
<dbReference type="AlphaFoldDB" id="A0A1J0WCG5"/>
<evidence type="ECO:0000256" key="2">
    <source>
        <dbReference type="ARBA" id="ARBA00005745"/>
    </source>
</evidence>
<evidence type="ECO:0000313" key="10">
    <source>
        <dbReference type="EMBL" id="APE42007.1"/>
    </source>
</evidence>
<keyword evidence="11" id="KW-1185">Reference proteome</keyword>
<evidence type="ECO:0000256" key="6">
    <source>
        <dbReference type="ARBA" id="ARBA00022989"/>
    </source>
</evidence>
<keyword evidence="3" id="KW-1003">Cell membrane</keyword>
<evidence type="ECO:0000256" key="4">
    <source>
        <dbReference type="ARBA" id="ARBA00022519"/>
    </source>
</evidence>
<dbReference type="OrthoDB" id="9805682at2"/>
<feature type="transmembrane region" description="Helical" evidence="8">
    <location>
        <begin position="173"/>
        <end position="196"/>
    </location>
</feature>
<feature type="domain" description="Type II secretion system protein GspF" evidence="9">
    <location>
        <begin position="75"/>
        <end position="197"/>
    </location>
</feature>
<dbReference type="PANTHER" id="PTHR30012:SF0">
    <property type="entry name" value="TYPE II SECRETION SYSTEM PROTEIN F-RELATED"/>
    <property type="match status" value="1"/>
</dbReference>
<dbReference type="Proteomes" id="UP000181897">
    <property type="component" value="Chromosome"/>
</dbReference>
<dbReference type="EMBL" id="CP018076">
    <property type="protein sequence ID" value="APE42007.1"/>
    <property type="molecule type" value="Genomic_DNA"/>
</dbReference>
<keyword evidence="7 8" id="KW-0472">Membrane</keyword>
<dbReference type="RefSeq" id="WP_071969225.1">
    <property type="nucleotide sequence ID" value="NZ_CP018076.1"/>
</dbReference>
<evidence type="ECO:0000256" key="7">
    <source>
        <dbReference type="ARBA" id="ARBA00023136"/>
    </source>
</evidence>